<evidence type="ECO:0000313" key="2">
    <source>
        <dbReference type="Proteomes" id="UP001244640"/>
    </source>
</evidence>
<reference evidence="1 2" key="1">
    <citation type="submission" date="2023-07" db="EMBL/GenBank/DDBJ databases">
        <title>Functional and genomic diversity of the sorghum phyllosphere microbiome.</title>
        <authorList>
            <person name="Shade A."/>
        </authorList>
    </citation>
    <scope>NUCLEOTIDE SEQUENCE [LARGE SCALE GENOMIC DNA]</scope>
    <source>
        <strain evidence="1 2">SORGH_AS_0892</strain>
    </source>
</reference>
<dbReference type="Proteomes" id="UP001244640">
    <property type="component" value="Unassembled WGS sequence"/>
</dbReference>
<comment type="caution">
    <text evidence="1">The sequence shown here is derived from an EMBL/GenBank/DDBJ whole genome shotgun (WGS) entry which is preliminary data.</text>
</comment>
<name>A0ABU0UBF8_9SPHI</name>
<evidence type="ECO:0000313" key="1">
    <source>
        <dbReference type="EMBL" id="MDQ1152159.1"/>
    </source>
</evidence>
<protein>
    <submittedName>
        <fullName evidence="1">Uncharacterized protein</fullName>
    </submittedName>
</protein>
<sequence>MSIKKRYLIELDQETKNTRRIGQLTVYLRLLNIAVPGLYGPSADEAMPI</sequence>
<dbReference type="RefSeq" id="WP_307187515.1">
    <property type="nucleotide sequence ID" value="NZ_JAUTBA010000001.1"/>
</dbReference>
<organism evidence="1 2">
    <name type="scientific">Sphingobacterium zeae</name>
    <dbReference type="NCBI Taxonomy" id="1776859"/>
    <lineage>
        <taxon>Bacteria</taxon>
        <taxon>Pseudomonadati</taxon>
        <taxon>Bacteroidota</taxon>
        <taxon>Sphingobacteriia</taxon>
        <taxon>Sphingobacteriales</taxon>
        <taxon>Sphingobacteriaceae</taxon>
        <taxon>Sphingobacterium</taxon>
    </lineage>
</organism>
<dbReference type="EMBL" id="JAUTBA010000001">
    <property type="protein sequence ID" value="MDQ1152159.1"/>
    <property type="molecule type" value="Genomic_DNA"/>
</dbReference>
<gene>
    <name evidence="1" type="ORF">QE382_004143</name>
</gene>
<accession>A0ABU0UBF8</accession>
<proteinExistence type="predicted"/>
<keyword evidence="2" id="KW-1185">Reference proteome</keyword>